<evidence type="ECO:0000256" key="1">
    <source>
        <dbReference type="SAM" id="SignalP"/>
    </source>
</evidence>
<dbReference type="SUPFAM" id="SSF56935">
    <property type="entry name" value="Porins"/>
    <property type="match status" value="1"/>
</dbReference>
<dbReference type="Proteomes" id="UP000629025">
    <property type="component" value="Unassembled WGS sequence"/>
</dbReference>
<dbReference type="RefSeq" id="WP_188745583.1">
    <property type="nucleotide sequence ID" value="NZ_BMIJ01000001.1"/>
</dbReference>
<feature type="signal peptide" evidence="1">
    <location>
        <begin position="1"/>
        <end position="23"/>
    </location>
</feature>
<feature type="chain" id="PRO_5046022578" description="Alginate export domain-containing protein" evidence="1">
    <location>
        <begin position="24"/>
        <end position="437"/>
    </location>
</feature>
<comment type="caution">
    <text evidence="2">The sequence shown here is derived from an EMBL/GenBank/DDBJ whole genome shotgun (WGS) entry which is preliminary data.</text>
</comment>
<keyword evidence="3" id="KW-1185">Reference proteome</keyword>
<accession>A0ABQ1JYZ0</accession>
<gene>
    <name evidence="2" type="ORF">GCM10011352_05770</name>
</gene>
<proteinExistence type="predicted"/>
<reference evidence="3" key="1">
    <citation type="journal article" date="2019" name="Int. J. Syst. Evol. Microbiol.">
        <title>The Global Catalogue of Microorganisms (GCM) 10K type strain sequencing project: providing services to taxonomists for standard genome sequencing and annotation.</title>
        <authorList>
            <consortium name="The Broad Institute Genomics Platform"/>
            <consortium name="The Broad Institute Genome Sequencing Center for Infectious Disease"/>
            <person name="Wu L."/>
            <person name="Ma J."/>
        </authorList>
    </citation>
    <scope>NUCLEOTIDE SEQUENCE [LARGE SCALE GENOMIC DNA]</scope>
    <source>
        <strain evidence="3">CGMCC 1.15341</strain>
    </source>
</reference>
<protein>
    <recommendedName>
        <fullName evidence="4">Alginate export domain-containing protein</fullName>
    </recommendedName>
</protein>
<dbReference type="EMBL" id="BMIJ01000001">
    <property type="protein sequence ID" value="GGB82799.1"/>
    <property type="molecule type" value="Genomic_DNA"/>
</dbReference>
<organism evidence="2 3">
    <name type="scientific">Marinobacterium zhoushanense</name>
    <dbReference type="NCBI Taxonomy" id="1679163"/>
    <lineage>
        <taxon>Bacteria</taxon>
        <taxon>Pseudomonadati</taxon>
        <taxon>Pseudomonadota</taxon>
        <taxon>Gammaproteobacteria</taxon>
        <taxon>Oceanospirillales</taxon>
        <taxon>Oceanospirillaceae</taxon>
        <taxon>Marinobacterium</taxon>
    </lineage>
</organism>
<evidence type="ECO:0000313" key="2">
    <source>
        <dbReference type="EMBL" id="GGB82799.1"/>
    </source>
</evidence>
<evidence type="ECO:0008006" key="4">
    <source>
        <dbReference type="Google" id="ProtNLM"/>
    </source>
</evidence>
<keyword evidence="1" id="KW-0732">Signal</keyword>
<evidence type="ECO:0000313" key="3">
    <source>
        <dbReference type="Proteomes" id="UP000629025"/>
    </source>
</evidence>
<name>A0ABQ1JYZ0_9GAMM</name>
<dbReference type="PROSITE" id="PS51257">
    <property type="entry name" value="PROKAR_LIPOPROTEIN"/>
    <property type="match status" value="1"/>
</dbReference>
<sequence length="437" mass="47533">MKTHLERLVPGAALLLACSAAHAGYTVEKGDLKAELGVSLGSAALFTRNTNFGAGRFDVRSLEVTDEDANWQEYFVTPSAKLNYSLSPDFNLVGAASAIAAATRGDGDAAGLTNGSDDSIKVEELYAGFESQGWRFTLGHQDFMVGNGFIVMDGNLDMFDDAALWLAPRHAFHDSAVLRYDSDAYSVQGFSLETDSHLGGYRMNGANVDYYLGERSMLGAMALGVQSDSNSAARDGMRVYSVRGLGLNIPSLPDLTLSGEYAIQTGSGDGVDYDASAWFAEAEYAFSAFESRPRIGYRHSYFSGDDNLGDNTQKTWDSLAKGYIDWGTWIVGEITGNYLLNNSNEVVDQVWVKADLGPTMGIGAIYYDFKLDEANLFGAPVASKDFGNETTLFLDWYPNESILASIAYSRVSPGKAAESVFGDKDFSTLELYFTYRY</sequence>